<dbReference type="Proteomes" id="UP000063964">
    <property type="component" value="Chromosome"/>
</dbReference>
<evidence type="ECO:0000313" key="8">
    <source>
        <dbReference type="Proteomes" id="UP000063964"/>
    </source>
</evidence>
<feature type="signal peptide" evidence="6">
    <location>
        <begin position="1"/>
        <end position="31"/>
    </location>
</feature>
<evidence type="ECO:0000256" key="4">
    <source>
        <dbReference type="ARBA" id="ARBA00023136"/>
    </source>
</evidence>
<protein>
    <recommendedName>
        <fullName evidence="9">Conjugal transfer protein TrbL</fullName>
    </recommendedName>
</protein>
<feature type="chain" id="PRO_5007167256" description="Conjugal transfer protein TrbL" evidence="6">
    <location>
        <begin position="32"/>
        <end position="380"/>
    </location>
</feature>
<evidence type="ECO:0008006" key="9">
    <source>
        <dbReference type="Google" id="ProtNLM"/>
    </source>
</evidence>
<dbReference type="NCBIfam" id="TIGR02783">
    <property type="entry name" value="TrbL_P"/>
    <property type="match status" value="1"/>
</dbReference>
<keyword evidence="6" id="KW-0732">Signal</keyword>
<evidence type="ECO:0000256" key="6">
    <source>
        <dbReference type="SAM" id="SignalP"/>
    </source>
</evidence>
<comment type="subcellular location">
    <subcellularLocation>
        <location evidence="1">Membrane</location>
        <topology evidence="1">Multi-pass membrane protein</topology>
    </subcellularLocation>
</comment>
<dbReference type="AlphaFoldDB" id="A0A120KND6"/>
<evidence type="ECO:0000256" key="2">
    <source>
        <dbReference type="ARBA" id="ARBA00022692"/>
    </source>
</evidence>
<feature type="transmembrane region" description="Helical" evidence="5">
    <location>
        <begin position="162"/>
        <end position="185"/>
    </location>
</feature>
<reference evidence="8" key="1">
    <citation type="submission" date="2016-02" db="EMBL/GenBank/DDBJ databases">
        <authorList>
            <person name="Holder M.E."/>
            <person name="Ajami N.J."/>
            <person name="Petrosino J.F."/>
        </authorList>
    </citation>
    <scope>NUCLEOTIDE SEQUENCE [LARGE SCALE GENOMIC DNA]</scope>
    <source>
        <strain evidence="8">DSM 12838</strain>
    </source>
</reference>
<feature type="transmembrane region" description="Helical" evidence="5">
    <location>
        <begin position="95"/>
        <end position="113"/>
    </location>
</feature>
<keyword evidence="4 5" id="KW-0472">Membrane</keyword>
<keyword evidence="2 5" id="KW-0812">Transmembrane</keyword>
<dbReference type="GO" id="GO:0030255">
    <property type="term" value="P:protein secretion by the type IV secretion system"/>
    <property type="evidence" value="ECO:0007669"/>
    <property type="project" value="InterPro"/>
</dbReference>
<name>A0A120KND6_9BACT</name>
<feature type="transmembrane region" description="Helical" evidence="5">
    <location>
        <begin position="252"/>
        <end position="271"/>
    </location>
</feature>
<feature type="transmembrane region" description="Helical" evidence="5">
    <location>
        <begin position="192"/>
        <end position="209"/>
    </location>
</feature>
<feature type="transmembrane region" description="Helical" evidence="5">
    <location>
        <begin position="221"/>
        <end position="240"/>
    </location>
</feature>
<dbReference type="Pfam" id="PF04610">
    <property type="entry name" value="TrbL"/>
    <property type="match status" value="1"/>
</dbReference>
<dbReference type="KEGG" id="doa:AXF15_12365"/>
<proteinExistence type="predicted"/>
<dbReference type="EMBL" id="CP014230">
    <property type="protein sequence ID" value="AMD93814.1"/>
    <property type="molecule type" value="Genomic_DNA"/>
</dbReference>
<evidence type="ECO:0000313" key="7">
    <source>
        <dbReference type="EMBL" id="AMD93814.1"/>
    </source>
</evidence>
<evidence type="ECO:0000256" key="3">
    <source>
        <dbReference type="ARBA" id="ARBA00022989"/>
    </source>
</evidence>
<dbReference type="GO" id="GO:0016020">
    <property type="term" value="C:membrane"/>
    <property type="evidence" value="ECO:0007669"/>
    <property type="project" value="UniProtKB-SubCell"/>
</dbReference>
<evidence type="ECO:0000256" key="5">
    <source>
        <dbReference type="SAM" id="Phobius"/>
    </source>
</evidence>
<accession>A0A120KND6</accession>
<dbReference type="InterPro" id="IPR014150">
    <property type="entry name" value="Conjugal_tfr_TrbL"/>
</dbReference>
<keyword evidence="8" id="KW-1185">Reference proteome</keyword>
<feature type="transmembrane region" description="Helical" evidence="5">
    <location>
        <begin position="60"/>
        <end position="83"/>
    </location>
</feature>
<dbReference type="STRING" id="888061.AXF15_12365"/>
<keyword evidence="3 5" id="KW-1133">Transmembrane helix</keyword>
<organism evidence="7 8">
    <name type="scientific">Desulfomicrobium orale DSM 12838</name>
    <dbReference type="NCBI Taxonomy" id="888061"/>
    <lineage>
        <taxon>Bacteria</taxon>
        <taxon>Pseudomonadati</taxon>
        <taxon>Thermodesulfobacteriota</taxon>
        <taxon>Desulfovibrionia</taxon>
        <taxon>Desulfovibrionales</taxon>
        <taxon>Desulfomicrobiaceae</taxon>
        <taxon>Desulfomicrobium</taxon>
    </lineage>
</organism>
<dbReference type="InterPro" id="IPR007688">
    <property type="entry name" value="Conjugal_tfr_TrbL/VirB6"/>
</dbReference>
<evidence type="ECO:0000256" key="1">
    <source>
        <dbReference type="ARBA" id="ARBA00004141"/>
    </source>
</evidence>
<gene>
    <name evidence="7" type="ORF">AXF15_12365</name>
</gene>
<sequence length="380" mass="40459">MRIEKIMARINVPPLFFIFIVFLLFSSNAFAADAPNQDLIDRIVQNFVPAAQEIGAKLNVYAISIFKLFLILDIALFGIRMALNRDQVQDIFKQFIIVLLFSGFIFSVIRYYQPWTNAIIKGLLKIGTEVGGAEIDSSPFLVGIEIIMKITDKISGWSPIDALALTITAIVLMVCFALMAAQIIIIKAESYIALNAAVILLGFGGSSLVKDYALNTMRYCLSVAFKLFVLQLVIGISMQFIKEFKTTGTEAIDLVTLVGSAVVVLALVKSLPDIAAGIINGAHVGGNSLISTGMAAGAAMFGGAVGAGMGAQAAGGGAANLLRANKLANMEGATGLGKMTHMAGSLLKARQQAADQKSPSMGTRLRDRIEAAAMKDKKGE</sequence>